<feature type="domain" description="S1 motif" evidence="1">
    <location>
        <begin position="42"/>
        <end position="127"/>
    </location>
</feature>
<dbReference type="SUPFAM" id="SSF50249">
    <property type="entry name" value="Nucleic acid-binding proteins"/>
    <property type="match status" value="1"/>
</dbReference>
<dbReference type="SMART" id="SM00316">
    <property type="entry name" value="S1"/>
    <property type="match status" value="1"/>
</dbReference>
<dbReference type="PANTHER" id="PTHR30001:SF0">
    <property type="entry name" value="RIBONUCLEASE G"/>
    <property type="match status" value="1"/>
</dbReference>
<feature type="non-terminal residue" evidence="2">
    <location>
        <position position="127"/>
    </location>
</feature>
<dbReference type="PROSITE" id="PS50126">
    <property type="entry name" value="S1"/>
    <property type="match status" value="1"/>
</dbReference>
<dbReference type="GO" id="GO:0003723">
    <property type="term" value="F:RNA binding"/>
    <property type="evidence" value="ECO:0007669"/>
    <property type="project" value="InterPro"/>
</dbReference>
<protein>
    <recommendedName>
        <fullName evidence="1">S1 motif domain-containing protein</fullName>
    </recommendedName>
</protein>
<gene>
    <name evidence="2" type="ORF">METZ01_LOCUS396192</name>
</gene>
<dbReference type="InterPro" id="IPR003029">
    <property type="entry name" value="S1_domain"/>
</dbReference>
<dbReference type="PANTHER" id="PTHR30001">
    <property type="entry name" value="RIBONUCLEASE"/>
    <property type="match status" value="1"/>
</dbReference>
<dbReference type="GO" id="GO:0006364">
    <property type="term" value="P:rRNA processing"/>
    <property type="evidence" value="ECO:0007669"/>
    <property type="project" value="TreeGrafter"/>
</dbReference>
<sequence length="127" mass="14208">MVDISREIYINCSISSNRIAVLEDNELVQLFVDFPSHAKMVGNIYNGVVQNVIPGIQAAFIDINYNINAFLPLSELENDSHLKNISFDDTDEKINSKNNSKKQINNELKIGDQIIVQVVKEPFAGKG</sequence>
<evidence type="ECO:0000259" key="1">
    <source>
        <dbReference type="PROSITE" id="PS50126"/>
    </source>
</evidence>
<accession>A0A382VBN9</accession>
<dbReference type="CDD" id="cd04453">
    <property type="entry name" value="S1_RNase_E"/>
    <property type="match status" value="1"/>
</dbReference>
<proteinExistence type="predicted"/>
<dbReference type="InterPro" id="IPR012340">
    <property type="entry name" value="NA-bd_OB-fold"/>
</dbReference>
<dbReference type="InterPro" id="IPR004659">
    <property type="entry name" value="RNase_E/G"/>
</dbReference>
<dbReference type="EMBL" id="UINC01150348">
    <property type="protein sequence ID" value="SVD43338.1"/>
    <property type="molecule type" value="Genomic_DNA"/>
</dbReference>
<dbReference type="Gene3D" id="2.40.50.140">
    <property type="entry name" value="Nucleic acid-binding proteins"/>
    <property type="match status" value="1"/>
</dbReference>
<name>A0A382VBN9_9ZZZZ</name>
<organism evidence="2">
    <name type="scientific">marine metagenome</name>
    <dbReference type="NCBI Taxonomy" id="408172"/>
    <lineage>
        <taxon>unclassified sequences</taxon>
        <taxon>metagenomes</taxon>
        <taxon>ecological metagenomes</taxon>
    </lineage>
</organism>
<dbReference type="GO" id="GO:0004540">
    <property type="term" value="F:RNA nuclease activity"/>
    <property type="evidence" value="ECO:0007669"/>
    <property type="project" value="InterPro"/>
</dbReference>
<dbReference type="AlphaFoldDB" id="A0A382VBN9"/>
<evidence type="ECO:0000313" key="2">
    <source>
        <dbReference type="EMBL" id="SVD43338.1"/>
    </source>
</evidence>
<reference evidence="2" key="1">
    <citation type="submission" date="2018-05" db="EMBL/GenBank/DDBJ databases">
        <authorList>
            <person name="Lanie J.A."/>
            <person name="Ng W.-L."/>
            <person name="Kazmierczak K.M."/>
            <person name="Andrzejewski T.M."/>
            <person name="Davidsen T.M."/>
            <person name="Wayne K.J."/>
            <person name="Tettelin H."/>
            <person name="Glass J.I."/>
            <person name="Rusch D."/>
            <person name="Podicherti R."/>
            <person name="Tsui H.-C.T."/>
            <person name="Winkler M.E."/>
        </authorList>
    </citation>
    <scope>NUCLEOTIDE SEQUENCE</scope>
</reference>
<dbReference type="Pfam" id="PF00575">
    <property type="entry name" value="S1"/>
    <property type="match status" value="1"/>
</dbReference>
<dbReference type="GO" id="GO:0005737">
    <property type="term" value="C:cytoplasm"/>
    <property type="evidence" value="ECO:0007669"/>
    <property type="project" value="TreeGrafter"/>
</dbReference>